<dbReference type="SUPFAM" id="SSF52096">
    <property type="entry name" value="ClpP/crotonase"/>
    <property type="match status" value="1"/>
</dbReference>
<dbReference type="Pfam" id="PF00378">
    <property type="entry name" value="ECH_1"/>
    <property type="match status" value="1"/>
</dbReference>
<accession>A0A426VGL3</accession>
<dbReference type="EMBL" id="RSED01000001">
    <property type="protein sequence ID" value="RRS06086.1"/>
    <property type="molecule type" value="Genomic_DNA"/>
</dbReference>
<dbReference type="RefSeq" id="WP_125241229.1">
    <property type="nucleotide sequence ID" value="NZ_RSED01000001.1"/>
</dbReference>
<comment type="similarity">
    <text evidence="1 2">Belongs to the enoyl-CoA hydratase/isomerase family.</text>
</comment>
<dbReference type="Gene3D" id="3.90.226.10">
    <property type="entry name" value="2-enoyl-CoA Hydratase, Chain A, domain 1"/>
    <property type="match status" value="1"/>
</dbReference>
<dbReference type="PROSITE" id="PS00166">
    <property type="entry name" value="ENOYL_COA_HYDRATASE"/>
    <property type="match status" value="1"/>
</dbReference>
<dbReference type="CDD" id="cd06558">
    <property type="entry name" value="crotonase-like"/>
    <property type="match status" value="1"/>
</dbReference>
<dbReference type="PANTHER" id="PTHR43459">
    <property type="entry name" value="ENOYL-COA HYDRATASE"/>
    <property type="match status" value="1"/>
</dbReference>
<dbReference type="PANTHER" id="PTHR43459:SF1">
    <property type="entry name" value="EG:BACN32G11.4 PROTEIN"/>
    <property type="match status" value="1"/>
</dbReference>
<evidence type="ECO:0000313" key="4">
    <source>
        <dbReference type="Proteomes" id="UP000269265"/>
    </source>
</evidence>
<evidence type="ECO:0000256" key="2">
    <source>
        <dbReference type="RuleBase" id="RU003707"/>
    </source>
</evidence>
<dbReference type="AlphaFoldDB" id="A0A426VGL3"/>
<dbReference type="InterPro" id="IPR014748">
    <property type="entry name" value="Enoyl-CoA_hydra_C"/>
</dbReference>
<keyword evidence="4" id="KW-1185">Reference proteome</keyword>
<reference evidence="3 4" key="1">
    <citation type="submission" date="2018-12" db="EMBL/GenBank/DDBJ databases">
        <title>The whole draft genome of Aquabacterium sp. SJQ9.</title>
        <authorList>
            <person name="Sun L."/>
            <person name="Gao X."/>
            <person name="Chen W."/>
            <person name="Huang K."/>
        </authorList>
    </citation>
    <scope>NUCLEOTIDE SEQUENCE [LARGE SCALE GENOMIC DNA]</scope>
    <source>
        <strain evidence="3 4">SJQ9</strain>
    </source>
</reference>
<evidence type="ECO:0000313" key="3">
    <source>
        <dbReference type="EMBL" id="RRS06086.1"/>
    </source>
</evidence>
<name>A0A426VGL3_9BURK</name>
<gene>
    <name evidence="3" type="ORF">EIP75_00320</name>
</gene>
<protein>
    <submittedName>
        <fullName evidence="3">Enoyl-CoA hydratase</fullName>
    </submittedName>
</protein>
<dbReference type="GO" id="GO:0003824">
    <property type="term" value="F:catalytic activity"/>
    <property type="evidence" value="ECO:0007669"/>
    <property type="project" value="InterPro"/>
</dbReference>
<dbReference type="InterPro" id="IPR001753">
    <property type="entry name" value="Enoyl-CoA_hydra/iso"/>
</dbReference>
<organism evidence="3 4">
    <name type="scientific">Aquabacterium soli</name>
    <dbReference type="NCBI Taxonomy" id="2493092"/>
    <lineage>
        <taxon>Bacteria</taxon>
        <taxon>Pseudomonadati</taxon>
        <taxon>Pseudomonadota</taxon>
        <taxon>Betaproteobacteria</taxon>
        <taxon>Burkholderiales</taxon>
        <taxon>Aquabacterium</taxon>
    </lineage>
</organism>
<dbReference type="InterPro" id="IPR029045">
    <property type="entry name" value="ClpP/crotonase-like_dom_sf"/>
</dbReference>
<evidence type="ECO:0000256" key="1">
    <source>
        <dbReference type="ARBA" id="ARBA00005254"/>
    </source>
</evidence>
<sequence length="268" mass="28492">MASGIRYEREGAVGVVTLDNAARMNPLTEAMQHALLEVLSSAGRDAEVRALLITGEGRGFCVGADLSAMVPSAGDTRSLGTRTADTMAVLSNKLVLALREAPFPVVSALNGAVAGAGVGLALAADLVVAARSAYFYFPFMPKLGIVPDLGSTWFLANLVGRSRALGLTLLGDKLPADQALDWGLVWSVVDDAALPDEGRALARRLAELPAHGALEMRRAFEAARCNDLSAQLAYEAERQRELIDHPDFAEGVAAFMGRRMPLFRNRSD</sequence>
<proteinExistence type="inferred from homology"/>
<dbReference type="Gene3D" id="1.10.12.10">
    <property type="entry name" value="Lyase 2-enoyl-coa Hydratase, Chain A, domain 2"/>
    <property type="match status" value="1"/>
</dbReference>
<dbReference type="OrthoDB" id="5291143at2"/>
<dbReference type="InterPro" id="IPR018376">
    <property type="entry name" value="Enoyl-CoA_hyd/isom_CS"/>
</dbReference>
<comment type="caution">
    <text evidence="3">The sequence shown here is derived from an EMBL/GenBank/DDBJ whole genome shotgun (WGS) entry which is preliminary data.</text>
</comment>
<dbReference type="Proteomes" id="UP000269265">
    <property type="component" value="Unassembled WGS sequence"/>
</dbReference>